<organism evidence="1 2">
    <name type="scientific">Rhodoplanes serenus</name>
    <dbReference type="NCBI Taxonomy" id="200615"/>
    <lineage>
        <taxon>Bacteria</taxon>
        <taxon>Pseudomonadati</taxon>
        <taxon>Pseudomonadota</taxon>
        <taxon>Alphaproteobacteria</taxon>
        <taxon>Hyphomicrobiales</taxon>
        <taxon>Nitrobacteraceae</taxon>
        <taxon>Rhodoplanes</taxon>
    </lineage>
</organism>
<dbReference type="Proteomes" id="UP000438991">
    <property type="component" value="Unassembled WGS sequence"/>
</dbReference>
<dbReference type="RefSeq" id="WP_155480857.1">
    <property type="nucleotide sequence ID" value="NZ_WNKV01000016.1"/>
</dbReference>
<dbReference type="EMBL" id="WNKV01000016">
    <property type="protein sequence ID" value="MTW18406.1"/>
    <property type="molecule type" value="Genomic_DNA"/>
</dbReference>
<proteinExistence type="predicted"/>
<comment type="caution">
    <text evidence="1">The sequence shown here is derived from an EMBL/GenBank/DDBJ whole genome shotgun (WGS) entry which is preliminary data.</text>
</comment>
<reference evidence="1 2" key="1">
    <citation type="submission" date="2019-11" db="EMBL/GenBank/DDBJ databases">
        <title>Whole-genome sequence of Rhodoplanes serenus DSM 18633, type strain.</title>
        <authorList>
            <person name="Kyndt J.A."/>
            <person name="Meyer T.E."/>
        </authorList>
    </citation>
    <scope>NUCLEOTIDE SEQUENCE [LARGE SCALE GENOMIC DNA]</scope>
    <source>
        <strain evidence="1 2">DSM 18633</strain>
    </source>
</reference>
<dbReference type="AlphaFoldDB" id="A0A9X5ATI3"/>
<accession>A0A9X5ATI3</accession>
<gene>
    <name evidence="1" type="ORF">GJ689_19575</name>
</gene>
<evidence type="ECO:0000313" key="2">
    <source>
        <dbReference type="Proteomes" id="UP000438991"/>
    </source>
</evidence>
<sequence>MAAPAHAVTISRAAEILGEDETLLWEIASDMEPEDGCLWIYDTDERQTVAFTPAGMECLQEMLPEYKTGQPPPRS</sequence>
<protein>
    <submittedName>
        <fullName evidence="1">Uncharacterized protein</fullName>
    </submittedName>
</protein>
<evidence type="ECO:0000313" key="1">
    <source>
        <dbReference type="EMBL" id="MTW18406.1"/>
    </source>
</evidence>
<name>A0A9X5ATI3_9BRAD</name>